<feature type="chain" id="PRO_5003615153" evidence="8">
    <location>
        <begin position="22"/>
        <end position="451"/>
    </location>
</feature>
<keyword evidence="5" id="KW-0812">Transmembrane</keyword>
<evidence type="ECO:0000256" key="1">
    <source>
        <dbReference type="ARBA" id="ARBA00004442"/>
    </source>
</evidence>
<evidence type="ECO:0000256" key="8">
    <source>
        <dbReference type="SAM" id="SignalP"/>
    </source>
</evidence>
<evidence type="ECO:0000256" key="2">
    <source>
        <dbReference type="ARBA" id="ARBA00007613"/>
    </source>
</evidence>
<evidence type="ECO:0000256" key="4">
    <source>
        <dbReference type="ARBA" id="ARBA00022452"/>
    </source>
</evidence>
<dbReference type="eggNOG" id="COG1538">
    <property type="taxonomic scope" value="Bacteria"/>
</dbReference>
<dbReference type="GO" id="GO:1990281">
    <property type="term" value="C:efflux pump complex"/>
    <property type="evidence" value="ECO:0007669"/>
    <property type="project" value="TreeGrafter"/>
</dbReference>
<dbReference type="EMBL" id="CP003349">
    <property type="protein sequence ID" value="AFD05927.1"/>
    <property type="molecule type" value="Genomic_DNA"/>
</dbReference>
<dbReference type="GO" id="GO:0015288">
    <property type="term" value="F:porin activity"/>
    <property type="evidence" value="ECO:0007669"/>
    <property type="project" value="TreeGrafter"/>
</dbReference>
<keyword evidence="10" id="KW-1185">Reference proteome</keyword>
<feature type="signal peptide" evidence="8">
    <location>
        <begin position="1"/>
        <end position="21"/>
    </location>
</feature>
<dbReference type="KEGG" id="scn:Solca_0809"/>
<dbReference type="PANTHER" id="PTHR30026">
    <property type="entry name" value="OUTER MEMBRANE PROTEIN TOLC"/>
    <property type="match status" value="1"/>
</dbReference>
<evidence type="ECO:0000256" key="7">
    <source>
        <dbReference type="ARBA" id="ARBA00023237"/>
    </source>
</evidence>
<dbReference type="InterPro" id="IPR003423">
    <property type="entry name" value="OMP_efflux"/>
</dbReference>
<gene>
    <name evidence="9" type="ordered locus">Solca_0809</name>
</gene>
<dbReference type="RefSeq" id="WP_014679155.1">
    <property type="nucleotide sequence ID" value="NC_017770.1"/>
</dbReference>
<comment type="similarity">
    <text evidence="2">Belongs to the outer membrane factor (OMF) (TC 1.B.17) family.</text>
</comment>
<dbReference type="Pfam" id="PF02321">
    <property type="entry name" value="OEP"/>
    <property type="match status" value="2"/>
</dbReference>
<keyword evidence="8" id="KW-0732">Signal</keyword>
<sequence length="451" mass="50434">MKRLLSIPLLFLGLSAAIAQAQSSELSLKDCLKYALENNLKLAATRMDEESGRYKTEEIRALALPQINANASLTDNVIKQQMVLPGELVGKPGTVTAIEAGTTYSANAGVELNQQLFNQQVFTGLRAAKKSEEYYKLNTSMTEEEVIQNVSKLYYLAQVTREKASVVDANIKRVEQLVKTTTSQYNNGLAKKIDLDRIKVNLTNLYSQRDELKNGIIQQENQLKYAMGMQLNTPITFPALDLKSIENQSGLGLQANMFNVENRTEFQLLNKQSELLELQKKANVSEYYPTISAFANYSYNGLSNEFDLHKSGGTATWFDMSSIGIKVKIPIFDGFARRSKVNQTKVSLKQLEKNKELTKLSLNLAYDNAKIQLNNSLSTINTQKENVSLAEEVYKSTQNNYNLGLADLTDLLNAETSLTEAQNNYTQALLNYKVAEIELIKSNGNLRTLLN</sequence>
<dbReference type="PANTHER" id="PTHR30026:SF20">
    <property type="entry name" value="OUTER MEMBRANE PROTEIN TOLC"/>
    <property type="match status" value="1"/>
</dbReference>
<dbReference type="GO" id="GO:0015562">
    <property type="term" value="F:efflux transmembrane transporter activity"/>
    <property type="evidence" value="ECO:0007669"/>
    <property type="project" value="InterPro"/>
</dbReference>
<proteinExistence type="inferred from homology"/>
<keyword evidence="3" id="KW-0813">Transport</keyword>
<keyword evidence="7" id="KW-0998">Cell outer membrane</keyword>
<name>H8KPM9_SOLCM</name>
<dbReference type="InterPro" id="IPR051906">
    <property type="entry name" value="TolC-like"/>
</dbReference>
<evidence type="ECO:0000256" key="5">
    <source>
        <dbReference type="ARBA" id="ARBA00022692"/>
    </source>
</evidence>
<dbReference type="OrthoDB" id="367883at2"/>
<dbReference type="Proteomes" id="UP000007590">
    <property type="component" value="Chromosome"/>
</dbReference>
<comment type="subcellular location">
    <subcellularLocation>
        <location evidence="1">Cell outer membrane</location>
    </subcellularLocation>
</comment>
<evidence type="ECO:0000256" key="6">
    <source>
        <dbReference type="ARBA" id="ARBA00023136"/>
    </source>
</evidence>
<keyword evidence="6" id="KW-0472">Membrane</keyword>
<dbReference type="Gene3D" id="1.20.1600.10">
    <property type="entry name" value="Outer membrane efflux proteins (OEP)"/>
    <property type="match status" value="1"/>
</dbReference>
<dbReference type="SUPFAM" id="SSF56954">
    <property type="entry name" value="Outer membrane efflux proteins (OEP)"/>
    <property type="match status" value="1"/>
</dbReference>
<accession>H8KPM9</accession>
<protein>
    <submittedName>
        <fullName evidence="9">Outer membrane protein</fullName>
    </submittedName>
</protein>
<evidence type="ECO:0000313" key="9">
    <source>
        <dbReference type="EMBL" id="AFD05927.1"/>
    </source>
</evidence>
<dbReference type="GO" id="GO:0009279">
    <property type="term" value="C:cell outer membrane"/>
    <property type="evidence" value="ECO:0007669"/>
    <property type="project" value="UniProtKB-SubCell"/>
</dbReference>
<reference evidence="9" key="1">
    <citation type="submission" date="2012-02" db="EMBL/GenBank/DDBJ databases">
        <title>The complete genome of Solitalea canadensis DSM 3403.</title>
        <authorList>
            <consortium name="US DOE Joint Genome Institute (JGI-PGF)"/>
            <person name="Lucas S."/>
            <person name="Copeland A."/>
            <person name="Lapidus A."/>
            <person name="Glavina del Rio T."/>
            <person name="Dalin E."/>
            <person name="Tice H."/>
            <person name="Bruce D."/>
            <person name="Goodwin L."/>
            <person name="Pitluck S."/>
            <person name="Peters L."/>
            <person name="Ovchinnikova G."/>
            <person name="Lu M."/>
            <person name="Kyrpides N."/>
            <person name="Mavromatis K."/>
            <person name="Ivanova N."/>
            <person name="Brettin T."/>
            <person name="Detter J.C."/>
            <person name="Han C."/>
            <person name="Larimer F."/>
            <person name="Land M."/>
            <person name="Hauser L."/>
            <person name="Markowitz V."/>
            <person name="Cheng J.-F."/>
            <person name="Hugenholtz P."/>
            <person name="Woyke T."/>
            <person name="Wu D."/>
            <person name="Spring S."/>
            <person name="Schroeder M."/>
            <person name="Kopitz M."/>
            <person name="Brambilla E."/>
            <person name="Klenk H.-P."/>
            <person name="Eisen J.A."/>
        </authorList>
    </citation>
    <scope>NUCLEOTIDE SEQUENCE</scope>
    <source>
        <strain evidence="9">DSM 3403</strain>
    </source>
</reference>
<dbReference type="HOGENOM" id="CLU_012817_10_0_10"/>
<evidence type="ECO:0000256" key="3">
    <source>
        <dbReference type="ARBA" id="ARBA00022448"/>
    </source>
</evidence>
<evidence type="ECO:0000313" key="10">
    <source>
        <dbReference type="Proteomes" id="UP000007590"/>
    </source>
</evidence>
<dbReference type="STRING" id="929556.Solca_0809"/>
<organism evidence="9 10">
    <name type="scientific">Solitalea canadensis (strain ATCC 29591 / DSM 3403 / JCM 21819 / LMG 8368 / NBRC 15130 / NCIMB 12057 / USAM 9D)</name>
    <name type="common">Flexibacter canadensis</name>
    <dbReference type="NCBI Taxonomy" id="929556"/>
    <lineage>
        <taxon>Bacteria</taxon>
        <taxon>Pseudomonadati</taxon>
        <taxon>Bacteroidota</taxon>
        <taxon>Sphingobacteriia</taxon>
        <taxon>Sphingobacteriales</taxon>
        <taxon>Sphingobacteriaceae</taxon>
        <taxon>Solitalea</taxon>
    </lineage>
</organism>
<keyword evidence="4" id="KW-1134">Transmembrane beta strand</keyword>
<dbReference type="AlphaFoldDB" id="H8KPM9"/>